<keyword evidence="2" id="KW-0812">Transmembrane</keyword>
<sequence>MADQYGWGAPPAPARRPVPVTLAAILMLVGAAFGLTNGIASLVGADSIADDFQRRAVRGGAPMATVNDVADGLRAGLMLSGVLHILLAIVVGLLAMFVLRGVNAARIGTWVLIAVSVCCGGCGSLFTFSTFGTEDLSLSVENVSEETAQVMGRALHDAVPGWLAATNGGLGCLQVLGYLAVAVLLALPAANRYFRKPPMPWQSPEGGWPQGPPPNQPPSFGQPPAGGPPNQPPPGSWPEPPQEPRTPMG</sequence>
<dbReference type="EMBL" id="BAAALS010000007">
    <property type="protein sequence ID" value="GAA1748107.1"/>
    <property type="molecule type" value="Genomic_DNA"/>
</dbReference>
<feature type="transmembrane region" description="Helical" evidence="2">
    <location>
        <begin position="20"/>
        <end position="43"/>
    </location>
</feature>
<keyword evidence="2" id="KW-1133">Transmembrane helix</keyword>
<gene>
    <name evidence="3" type="ORF">GCM10009681_19160</name>
</gene>
<keyword evidence="4" id="KW-1185">Reference proteome</keyword>
<feature type="region of interest" description="Disordered" evidence="1">
    <location>
        <begin position="198"/>
        <end position="249"/>
    </location>
</feature>
<feature type="compositionally biased region" description="Pro residues" evidence="1">
    <location>
        <begin position="210"/>
        <end position="249"/>
    </location>
</feature>
<evidence type="ECO:0000256" key="1">
    <source>
        <dbReference type="SAM" id="MobiDB-lite"/>
    </source>
</evidence>
<evidence type="ECO:0000313" key="3">
    <source>
        <dbReference type="EMBL" id="GAA1748107.1"/>
    </source>
</evidence>
<organism evidence="3 4">
    <name type="scientific">Luedemannella helvata</name>
    <dbReference type="NCBI Taxonomy" id="349315"/>
    <lineage>
        <taxon>Bacteria</taxon>
        <taxon>Bacillati</taxon>
        <taxon>Actinomycetota</taxon>
        <taxon>Actinomycetes</taxon>
        <taxon>Micromonosporales</taxon>
        <taxon>Micromonosporaceae</taxon>
        <taxon>Luedemannella</taxon>
    </lineage>
</organism>
<name>A0ABP4W6N9_9ACTN</name>
<evidence type="ECO:0000256" key="2">
    <source>
        <dbReference type="SAM" id="Phobius"/>
    </source>
</evidence>
<protein>
    <submittedName>
        <fullName evidence="3">Uncharacterized protein</fullName>
    </submittedName>
</protein>
<accession>A0ABP4W6N9</accession>
<comment type="caution">
    <text evidence="3">The sequence shown here is derived from an EMBL/GenBank/DDBJ whole genome shotgun (WGS) entry which is preliminary data.</text>
</comment>
<feature type="transmembrane region" description="Helical" evidence="2">
    <location>
        <begin position="77"/>
        <end position="99"/>
    </location>
</feature>
<reference evidence="4" key="1">
    <citation type="journal article" date="2019" name="Int. J. Syst. Evol. Microbiol.">
        <title>The Global Catalogue of Microorganisms (GCM) 10K type strain sequencing project: providing services to taxonomists for standard genome sequencing and annotation.</title>
        <authorList>
            <consortium name="The Broad Institute Genomics Platform"/>
            <consortium name="The Broad Institute Genome Sequencing Center for Infectious Disease"/>
            <person name="Wu L."/>
            <person name="Ma J."/>
        </authorList>
    </citation>
    <scope>NUCLEOTIDE SEQUENCE [LARGE SCALE GENOMIC DNA]</scope>
    <source>
        <strain evidence="4">JCM 13249</strain>
    </source>
</reference>
<dbReference type="Proteomes" id="UP001500655">
    <property type="component" value="Unassembled WGS sequence"/>
</dbReference>
<evidence type="ECO:0000313" key="4">
    <source>
        <dbReference type="Proteomes" id="UP001500655"/>
    </source>
</evidence>
<feature type="transmembrane region" description="Helical" evidence="2">
    <location>
        <begin position="111"/>
        <end position="131"/>
    </location>
</feature>
<proteinExistence type="predicted"/>
<keyword evidence="2" id="KW-0472">Membrane</keyword>
<dbReference type="RefSeq" id="WP_344079043.1">
    <property type="nucleotide sequence ID" value="NZ_BAAALS010000007.1"/>
</dbReference>
<feature type="transmembrane region" description="Helical" evidence="2">
    <location>
        <begin position="175"/>
        <end position="194"/>
    </location>
</feature>